<dbReference type="InterPro" id="IPR050109">
    <property type="entry name" value="HTH-type_TetR-like_transc_reg"/>
</dbReference>
<protein>
    <recommendedName>
        <fullName evidence="4">HTH tetR-type domain-containing protein</fullName>
    </recommendedName>
</protein>
<dbReference type="PANTHER" id="PTHR30055">
    <property type="entry name" value="HTH-TYPE TRANSCRIPTIONAL REGULATOR RUTR"/>
    <property type="match status" value="1"/>
</dbReference>
<accession>A0A916JV21</accession>
<dbReference type="GO" id="GO:0000976">
    <property type="term" value="F:transcription cis-regulatory region binding"/>
    <property type="evidence" value="ECO:0007669"/>
    <property type="project" value="TreeGrafter"/>
</dbReference>
<evidence type="ECO:0000256" key="2">
    <source>
        <dbReference type="PROSITE-ProRule" id="PRU00335"/>
    </source>
</evidence>
<evidence type="ECO:0000256" key="1">
    <source>
        <dbReference type="ARBA" id="ARBA00023125"/>
    </source>
</evidence>
<feature type="region of interest" description="Disordered" evidence="3">
    <location>
        <begin position="223"/>
        <end position="256"/>
    </location>
</feature>
<keyword evidence="1 2" id="KW-0238">DNA-binding</keyword>
<dbReference type="EMBL" id="CAJVAP010000008">
    <property type="protein sequence ID" value="CAG7606229.1"/>
    <property type="molecule type" value="Genomic_DNA"/>
</dbReference>
<dbReference type="Pfam" id="PF00440">
    <property type="entry name" value="TetR_N"/>
    <property type="match status" value="1"/>
</dbReference>
<dbReference type="AlphaFoldDB" id="A0A916JV21"/>
<evidence type="ECO:0000256" key="3">
    <source>
        <dbReference type="SAM" id="MobiDB-lite"/>
    </source>
</evidence>
<feature type="DNA-binding region" description="H-T-H motif" evidence="2">
    <location>
        <begin position="37"/>
        <end position="56"/>
    </location>
</feature>
<dbReference type="PROSITE" id="PS50977">
    <property type="entry name" value="HTH_TETR_2"/>
    <property type="match status" value="1"/>
</dbReference>
<dbReference type="PANTHER" id="PTHR30055:SF241">
    <property type="entry name" value="TRANSCRIPTIONAL REGULATORY PROTEIN"/>
    <property type="match status" value="1"/>
</dbReference>
<dbReference type="Proteomes" id="UP000693892">
    <property type="component" value="Unassembled WGS sequence"/>
</dbReference>
<organism evidence="5 6">
    <name type="scientific">Leucobacter soli</name>
    <dbReference type="NCBI Taxonomy" id="2812850"/>
    <lineage>
        <taxon>Bacteria</taxon>
        <taxon>Bacillati</taxon>
        <taxon>Actinomycetota</taxon>
        <taxon>Actinomycetes</taxon>
        <taxon>Micrococcales</taxon>
        <taxon>Microbacteriaceae</taxon>
        <taxon>Leucobacter</taxon>
    </lineage>
</organism>
<feature type="domain" description="HTH tetR-type" evidence="4">
    <location>
        <begin position="14"/>
        <end position="74"/>
    </location>
</feature>
<evidence type="ECO:0000259" key="4">
    <source>
        <dbReference type="PROSITE" id="PS50977"/>
    </source>
</evidence>
<evidence type="ECO:0000313" key="5">
    <source>
        <dbReference type="EMBL" id="CAG7606229.1"/>
    </source>
</evidence>
<evidence type="ECO:0000313" key="6">
    <source>
        <dbReference type="Proteomes" id="UP000693892"/>
    </source>
</evidence>
<keyword evidence="6" id="KW-1185">Reference proteome</keyword>
<name>A0A916JV21_9MICO</name>
<reference evidence="5" key="1">
    <citation type="submission" date="2021-06" db="EMBL/GenBank/DDBJ databases">
        <authorList>
            <person name="Criscuolo A."/>
        </authorList>
    </citation>
    <scope>NUCLEOTIDE SEQUENCE</scope>
    <source>
        <strain evidence="5">CIP111803</strain>
    </source>
</reference>
<dbReference type="GO" id="GO:0003700">
    <property type="term" value="F:DNA-binding transcription factor activity"/>
    <property type="evidence" value="ECO:0007669"/>
    <property type="project" value="TreeGrafter"/>
</dbReference>
<comment type="caution">
    <text evidence="5">The sequence shown here is derived from an EMBL/GenBank/DDBJ whole genome shotgun (WGS) entry which is preliminary data.</text>
</comment>
<gene>
    <name evidence="5" type="ORF">LEUCIP111803_00902</name>
</gene>
<dbReference type="RefSeq" id="WP_218114526.1">
    <property type="nucleotide sequence ID" value="NZ_CAJVAP010000008.1"/>
</dbReference>
<sequence>MNDDPTTAPSPRRRATRMRLFEAATEVFAESGLQGASVEAICSRAGFTRGAFYSNFASKEELFLAMLRDEFDQRAREVESMALGIEPELLACGGRLTPPEAARYIAEFFMPRSDATAWFALETEFLLLAMRDPALAPGHHDFLEGFYAGISGIVERVILAAGRRFTLPVEHAIPVLADVYHRALRASALAGPAAPGGIDELSDRLAELLFALTEVIAEPVAAQSGAASKGAESRNPESSADPSRPRTPPSDRRDSS</sequence>
<dbReference type="InterPro" id="IPR001647">
    <property type="entry name" value="HTH_TetR"/>
</dbReference>
<proteinExistence type="predicted"/>